<evidence type="ECO:0000313" key="1">
    <source>
        <dbReference type="EMBL" id="KAJ9667403.1"/>
    </source>
</evidence>
<dbReference type="Proteomes" id="UP001172684">
    <property type="component" value="Unassembled WGS sequence"/>
</dbReference>
<reference evidence="1" key="1">
    <citation type="submission" date="2022-10" db="EMBL/GenBank/DDBJ databases">
        <title>Culturing micro-colonial fungi from biological soil crusts in the Mojave desert and describing Neophaeococcomyces mojavensis, and introducing the new genera and species Taxawa tesnikishii.</title>
        <authorList>
            <person name="Kurbessoian T."/>
            <person name="Stajich J.E."/>
        </authorList>
    </citation>
    <scope>NUCLEOTIDE SEQUENCE</scope>
    <source>
        <strain evidence="1">TK_1</strain>
    </source>
</reference>
<name>A0ABQ9P3H4_9PEZI</name>
<keyword evidence="2" id="KW-1185">Reference proteome</keyword>
<sequence>MSTTAARPVISAPVPKFTHGLPTQALINQDDEWHWDRDTVLIKIDAEGMLAVLAALIRNETGEWVTSDWNTCQMREAWAIYLVVSAALEEKDGQSVRIRHLFHSVSSSCIDAVRKSTSNIEKTADKIGKGLHRLIRKDAAVPDPVGEFVHKLIRRMINIQRMKEQALQG</sequence>
<dbReference type="EMBL" id="JAPDRL010000013">
    <property type="protein sequence ID" value="KAJ9667403.1"/>
    <property type="molecule type" value="Genomic_DNA"/>
</dbReference>
<protein>
    <submittedName>
        <fullName evidence="1">Uncharacterized protein</fullName>
    </submittedName>
</protein>
<comment type="caution">
    <text evidence="1">The sequence shown here is derived from an EMBL/GenBank/DDBJ whole genome shotgun (WGS) entry which is preliminary data.</text>
</comment>
<evidence type="ECO:0000313" key="2">
    <source>
        <dbReference type="Proteomes" id="UP001172684"/>
    </source>
</evidence>
<organism evidence="1 2">
    <name type="scientific">Coniosporium apollinis</name>
    <dbReference type="NCBI Taxonomy" id="61459"/>
    <lineage>
        <taxon>Eukaryota</taxon>
        <taxon>Fungi</taxon>
        <taxon>Dikarya</taxon>
        <taxon>Ascomycota</taxon>
        <taxon>Pezizomycotina</taxon>
        <taxon>Dothideomycetes</taxon>
        <taxon>Dothideomycetes incertae sedis</taxon>
        <taxon>Coniosporium</taxon>
    </lineage>
</organism>
<accession>A0ABQ9P3H4</accession>
<gene>
    <name evidence="1" type="ORF">H2201_002604</name>
</gene>
<proteinExistence type="predicted"/>